<organism evidence="2">
    <name type="scientific">hot springs metagenome</name>
    <dbReference type="NCBI Taxonomy" id="433727"/>
    <lineage>
        <taxon>unclassified sequences</taxon>
        <taxon>metagenomes</taxon>
        <taxon>ecological metagenomes</taxon>
    </lineage>
</organism>
<reference evidence="2" key="1">
    <citation type="submission" date="2019-10" db="EMBL/GenBank/DDBJ databases">
        <title>Metagenomic sequencing of thiosulfate-disproportionating enrichment culture.</title>
        <authorList>
            <person name="Umezawa K."/>
            <person name="Kojima H."/>
            <person name="Fukui M."/>
        </authorList>
    </citation>
    <scope>NUCLEOTIDE SEQUENCE</scope>
    <source>
        <strain evidence="2">45J</strain>
    </source>
</reference>
<proteinExistence type="predicted"/>
<dbReference type="Gene3D" id="3.30.460.10">
    <property type="entry name" value="Beta Polymerase, domain 2"/>
    <property type="match status" value="1"/>
</dbReference>
<dbReference type="Pfam" id="PF01909">
    <property type="entry name" value="NTP_transf_2"/>
    <property type="match status" value="1"/>
</dbReference>
<protein>
    <submittedName>
        <fullName evidence="2">Nucleotidyltransferase domain-containing protein</fullName>
    </submittedName>
</protein>
<dbReference type="InterPro" id="IPR043519">
    <property type="entry name" value="NT_sf"/>
</dbReference>
<evidence type="ECO:0000313" key="2">
    <source>
        <dbReference type="EMBL" id="GER92366.1"/>
    </source>
</evidence>
<name>A0A5J4L4F2_9ZZZZ</name>
<dbReference type="InterPro" id="IPR052548">
    <property type="entry name" value="Type_VII_TA_antitoxin"/>
</dbReference>
<dbReference type="PANTHER" id="PTHR33933:SF1">
    <property type="entry name" value="PROTEIN ADENYLYLTRANSFERASE MNTA-RELATED"/>
    <property type="match status" value="1"/>
</dbReference>
<keyword evidence="2" id="KW-0808">Transferase</keyword>
<dbReference type="InterPro" id="IPR002934">
    <property type="entry name" value="Polymerase_NTP_transf_dom"/>
</dbReference>
<evidence type="ECO:0000259" key="1">
    <source>
        <dbReference type="Pfam" id="PF01909"/>
    </source>
</evidence>
<dbReference type="EMBL" id="BLAB01000001">
    <property type="protein sequence ID" value="GER92366.1"/>
    <property type="molecule type" value="Genomic_DNA"/>
</dbReference>
<dbReference type="AlphaFoldDB" id="A0A5J4L4F2"/>
<dbReference type="PANTHER" id="PTHR33933">
    <property type="entry name" value="NUCLEOTIDYLTRANSFERASE"/>
    <property type="match status" value="1"/>
</dbReference>
<gene>
    <name evidence="2" type="ORF">A45J_0081</name>
</gene>
<comment type="caution">
    <text evidence="2">The sequence shown here is derived from an EMBL/GenBank/DDBJ whole genome shotgun (WGS) entry which is preliminary data.</text>
</comment>
<dbReference type="SUPFAM" id="SSF81301">
    <property type="entry name" value="Nucleotidyltransferase"/>
    <property type="match status" value="1"/>
</dbReference>
<dbReference type="GO" id="GO:0016779">
    <property type="term" value="F:nucleotidyltransferase activity"/>
    <property type="evidence" value="ECO:0007669"/>
    <property type="project" value="InterPro"/>
</dbReference>
<accession>A0A5J4L4F2</accession>
<sequence length="116" mass="13261">MAGIKERALYLTEAENFALDEIISVLKTDWPSVKFKLFGSKVNGTFDEESDLDLLIILPCHVTNDIRRQIVHKVFDINLKYETNISVFIVSEDEWQKAPLSLLPIHAFVEEEGVVL</sequence>
<feature type="domain" description="Polymerase nucleotidyl transferase" evidence="1">
    <location>
        <begin position="19"/>
        <end position="74"/>
    </location>
</feature>